<name>A0A9E6UPG0_9HYPH</name>
<evidence type="ECO:0000256" key="4">
    <source>
        <dbReference type="ARBA" id="ARBA00022679"/>
    </source>
</evidence>
<dbReference type="FunFam" id="3.40.50.300:FF:000522">
    <property type="entry name" value="Gluconokinase"/>
    <property type="match status" value="1"/>
</dbReference>
<evidence type="ECO:0000256" key="6">
    <source>
        <dbReference type="ARBA" id="ARBA00022777"/>
    </source>
</evidence>
<feature type="region of interest" description="Disordered" evidence="11">
    <location>
        <begin position="160"/>
        <end position="182"/>
    </location>
</feature>
<accession>A0A9E6UPG0</accession>
<gene>
    <name evidence="12" type="ORF">K6K41_09085</name>
</gene>
<evidence type="ECO:0000256" key="3">
    <source>
        <dbReference type="ARBA" id="ARBA00012054"/>
    </source>
</evidence>
<reference evidence="12" key="1">
    <citation type="submission" date="2021-08" db="EMBL/GenBank/DDBJ databases">
        <authorList>
            <person name="Zhang H."/>
            <person name="Xu M."/>
            <person name="Yu Z."/>
            <person name="Yang L."/>
            <person name="Cai Y."/>
        </authorList>
    </citation>
    <scope>NUCLEOTIDE SEQUENCE</scope>
    <source>
        <strain evidence="12">CHL1</strain>
    </source>
</reference>
<dbReference type="SUPFAM" id="SSF52540">
    <property type="entry name" value="P-loop containing nucleoside triphosphate hydrolases"/>
    <property type="match status" value="1"/>
</dbReference>
<evidence type="ECO:0000256" key="9">
    <source>
        <dbReference type="ARBA" id="ARBA00048090"/>
    </source>
</evidence>
<keyword evidence="4 10" id="KW-0808">Transferase</keyword>
<comment type="pathway">
    <text evidence="1">Carbohydrate acid metabolism.</text>
</comment>
<evidence type="ECO:0000256" key="2">
    <source>
        <dbReference type="ARBA" id="ARBA00008420"/>
    </source>
</evidence>
<dbReference type="PANTHER" id="PTHR43442">
    <property type="entry name" value="GLUCONOKINASE-RELATED"/>
    <property type="match status" value="1"/>
</dbReference>
<dbReference type="InterPro" id="IPR027417">
    <property type="entry name" value="P-loop_NTPase"/>
</dbReference>
<evidence type="ECO:0000256" key="5">
    <source>
        <dbReference type="ARBA" id="ARBA00022741"/>
    </source>
</evidence>
<dbReference type="Pfam" id="PF13671">
    <property type="entry name" value="AAA_33"/>
    <property type="match status" value="1"/>
</dbReference>
<dbReference type="EC" id="2.7.1.12" evidence="3 10"/>
<evidence type="ECO:0000256" key="11">
    <source>
        <dbReference type="SAM" id="MobiDB-lite"/>
    </source>
</evidence>
<dbReference type="GO" id="GO:0005524">
    <property type="term" value="F:ATP binding"/>
    <property type="evidence" value="ECO:0007669"/>
    <property type="project" value="UniProtKB-KW"/>
</dbReference>
<dbReference type="CDD" id="cd02021">
    <property type="entry name" value="GntK"/>
    <property type="match status" value="1"/>
</dbReference>
<dbReference type="GO" id="GO:0046316">
    <property type="term" value="F:gluconokinase activity"/>
    <property type="evidence" value="ECO:0007669"/>
    <property type="project" value="UniProtKB-EC"/>
</dbReference>
<dbReference type="EMBL" id="CP081869">
    <property type="protein sequence ID" value="QZO02311.1"/>
    <property type="molecule type" value="Genomic_DNA"/>
</dbReference>
<comment type="similarity">
    <text evidence="2 10">Belongs to the gluconokinase GntK/GntV family.</text>
</comment>
<evidence type="ECO:0000256" key="8">
    <source>
        <dbReference type="ARBA" id="ARBA00023064"/>
    </source>
</evidence>
<comment type="catalytic activity">
    <reaction evidence="9 10">
        <text>D-gluconate + ATP = 6-phospho-D-gluconate + ADP + H(+)</text>
        <dbReference type="Rhea" id="RHEA:19433"/>
        <dbReference type="ChEBI" id="CHEBI:15378"/>
        <dbReference type="ChEBI" id="CHEBI:18391"/>
        <dbReference type="ChEBI" id="CHEBI:30616"/>
        <dbReference type="ChEBI" id="CHEBI:58759"/>
        <dbReference type="ChEBI" id="CHEBI:456216"/>
        <dbReference type="EC" id="2.7.1.12"/>
    </reaction>
</comment>
<dbReference type="Gene3D" id="3.40.50.300">
    <property type="entry name" value="P-loop containing nucleotide triphosphate hydrolases"/>
    <property type="match status" value="1"/>
</dbReference>
<dbReference type="InterPro" id="IPR006001">
    <property type="entry name" value="Therm_gnt_kin"/>
</dbReference>
<dbReference type="AlphaFoldDB" id="A0A9E6UPG0"/>
<keyword evidence="6 10" id="KW-0418">Kinase</keyword>
<sequence>MGPSGVGKTTVAEMIAEALGWRFAEADEFHPKANIDKMAAGIALDDEDRWPWLRLIRDWMGEQAGAGGDTVITCSALKRRYRDLLREAPTRVRFLELTATKELIMTRLPKRKGHYMPVSLLDSQFEALEELDADEDGVKVDVGADPETIVRNALAALELDAPAASPKTTSPETTSPKAAAAR</sequence>
<dbReference type="KEGG" id="cmet:K6K41_09085"/>
<keyword evidence="8" id="KW-0311">Gluconate utilization</keyword>
<dbReference type="GO" id="GO:0019521">
    <property type="term" value="P:D-gluconate metabolic process"/>
    <property type="evidence" value="ECO:0007669"/>
    <property type="project" value="UniProtKB-KW"/>
</dbReference>
<organism evidence="12 13">
    <name type="scientific">Chenggangzhangella methanolivorans</name>
    <dbReference type="NCBI Taxonomy" id="1437009"/>
    <lineage>
        <taxon>Bacteria</taxon>
        <taxon>Pseudomonadati</taxon>
        <taxon>Pseudomonadota</taxon>
        <taxon>Alphaproteobacteria</taxon>
        <taxon>Hyphomicrobiales</taxon>
        <taxon>Methylopilaceae</taxon>
        <taxon>Chenggangzhangella</taxon>
    </lineage>
</organism>
<keyword evidence="13" id="KW-1185">Reference proteome</keyword>
<dbReference type="NCBIfam" id="TIGR01313">
    <property type="entry name" value="therm_gnt_kin"/>
    <property type="match status" value="1"/>
</dbReference>
<keyword evidence="7 10" id="KW-0067">ATP-binding</keyword>
<keyword evidence="5 10" id="KW-0547">Nucleotide-binding</keyword>
<proteinExistence type="inferred from homology"/>
<dbReference type="PANTHER" id="PTHR43442:SF3">
    <property type="entry name" value="GLUCONOKINASE-RELATED"/>
    <property type="match status" value="1"/>
</dbReference>
<protein>
    <recommendedName>
        <fullName evidence="3 10">Gluconokinase</fullName>
        <ecNumber evidence="3 10">2.7.1.12</ecNumber>
    </recommendedName>
</protein>
<evidence type="ECO:0000256" key="7">
    <source>
        <dbReference type="ARBA" id="ARBA00022840"/>
    </source>
</evidence>
<evidence type="ECO:0000256" key="10">
    <source>
        <dbReference type="RuleBase" id="RU363066"/>
    </source>
</evidence>
<dbReference type="GO" id="GO:0005737">
    <property type="term" value="C:cytoplasm"/>
    <property type="evidence" value="ECO:0007669"/>
    <property type="project" value="TreeGrafter"/>
</dbReference>
<evidence type="ECO:0000313" key="12">
    <source>
        <dbReference type="EMBL" id="QZO02311.1"/>
    </source>
</evidence>
<evidence type="ECO:0000313" key="13">
    <source>
        <dbReference type="Proteomes" id="UP000825701"/>
    </source>
</evidence>
<evidence type="ECO:0000256" key="1">
    <source>
        <dbReference type="ARBA" id="ARBA00004761"/>
    </source>
</evidence>
<dbReference type="Proteomes" id="UP000825701">
    <property type="component" value="Chromosome"/>
</dbReference>